<dbReference type="Proteomes" id="UP001604282">
    <property type="component" value="Unassembled WGS sequence"/>
</dbReference>
<evidence type="ECO:0000313" key="2">
    <source>
        <dbReference type="EMBL" id="MFG3192476.1"/>
    </source>
</evidence>
<reference evidence="2 3" key="1">
    <citation type="submission" date="2024-10" db="EMBL/GenBank/DDBJ databases">
        <title>The Natural Products Discovery Center: Release of the First 8490 Sequenced Strains for Exploring Actinobacteria Biosynthetic Diversity.</title>
        <authorList>
            <person name="Kalkreuter E."/>
            <person name="Kautsar S.A."/>
            <person name="Yang D."/>
            <person name="Bader C.D."/>
            <person name="Teijaro C.N."/>
            <person name="Fluegel L."/>
            <person name="Davis C.M."/>
            <person name="Simpson J.R."/>
            <person name="Lauterbach L."/>
            <person name="Steele A.D."/>
            <person name="Gui C."/>
            <person name="Meng S."/>
            <person name="Li G."/>
            <person name="Viehrig K."/>
            <person name="Ye F."/>
            <person name="Su P."/>
            <person name="Kiefer A.F."/>
            <person name="Nichols A."/>
            <person name="Cepeda A.J."/>
            <person name="Yan W."/>
            <person name="Fan B."/>
            <person name="Jiang Y."/>
            <person name="Adhikari A."/>
            <person name="Zheng C.-J."/>
            <person name="Schuster L."/>
            <person name="Cowan T.M."/>
            <person name="Smanski M.J."/>
            <person name="Chevrette M.G."/>
            <person name="De Carvalho L.P.S."/>
            <person name="Shen B."/>
        </authorList>
    </citation>
    <scope>NUCLEOTIDE SEQUENCE [LARGE SCALE GENOMIC DNA]</scope>
    <source>
        <strain evidence="2 3">NPDC048229</strain>
    </source>
</reference>
<keyword evidence="1" id="KW-1133">Transmembrane helix</keyword>
<evidence type="ECO:0000313" key="3">
    <source>
        <dbReference type="Proteomes" id="UP001604282"/>
    </source>
</evidence>
<dbReference type="EMBL" id="JBICZW010000020">
    <property type="protein sequence ID" value="MFG3192476.1"/>
    <property type="molecule type" value="Genomic_DNA"/>
</dbReference>
<sequence length="620" mass="69138">MGIQVESTMGRHTPQVVMTSGDVMDDELDLDSALQRIGERIEGIEEGQGRHEEKLDGFREGLHDVEADVVRLSGEVSNVRQEIAGLESTVTETRQTLDTFIEQYGRDREVSKAQAELSRLTTEWHADFAQRKQTRALARGLVHTLTAQAVYRNVVNTATVRACSEERLLLEPAYWLAPATMAVAAKFRDEEEQGERARAHACALDAAKANLFFSLTCSRLGDETEAAAWMDLYLQSLDPDELGQDFLVVLDAIAGKELGEKALGYTRQAMARWNRGASPLSTDTPASPGIRGGTHLDSRLLNLRGRLAENRYAALRKTCGDQWEVLRDGWELSTVPDRTLTHLEYMFPDGFDGADAPVGRGNHVESALERLIDQLEPDEADMREKMRRLERVIEHGGDLVAADRAHESSVGPDAAPVALMTLLDKAVFEPDEVRLGQPARRMALRAIWPDLEEAAQRLVTASRERLPRHITLSVAGWNCSVPTDPQLMAQPGQLVDELATHIERQTQVRSDAVVRRWPRVIAALVIGTFTLALVVPFVDGAARWIFALLTIGLFTGAGWEFGSVPFRRRRVRDQGARLRHEAVATLDRALRQCGDLLEDWHDAVEHLDLLTRWGESHKLD</sequence>
<comment type="caution">
    <text evidence="2">The sequence shown here is derived from an EMBL/GenBank/DDBJ whole genome shotgun (WGS) entry which is preliminary data.</text>
</comment>
<name>A0ABW7BY84_9ACTN</name>
<dbReference type="RefSeq" id="WP_392884175.1">
    <property type="nucleotide sequence ID" value="NZ_JBICZW010000020.1"/>
</dbReference>
<keyword evidence="1" id="KW-0812">Transmembrane</keyword>
<keyword evidence="3" id="KW-1185">Reference proteome</keyword>
<feature type="transmembrane region" description="Helical" evidence="1">
    <location>
        <begin position="520"/>
        <end position="538"/>
    </location>
</feature>
<evidence type="ECO:0000256" key="1">
    <source>
        <dbReference type="SAM" id="Phobius"/>
    </source>
</evidence>
<keyword evidence="1" id="KW-0472">Membrane</keyword>
<proteinExistence type="predicted"/>
<organism evidence="2 3">
    <name type="scientific">Streptomyces omiyaensis</name>
    <dbReference type="NCBI Taxonomy" id="68247"/>
    <lineage>
        <taxon>Bacteria</taxon>
        <taxon>Bacillati</taxon>
        <taxon>Actinomycetota</taxon>
        <taxon>Actinomycetes</taxon>
        <taxon>Kitasatosporales</taxon>
        <taxon>Streptomycetaceae</taxon>
        <taxon>Streptomyces</taxon>
    </lineage>
</organism>
<feature type="transmembrane region" description="Helical" evidence="1">
    <location>
        <begin position="544"/>
        <end position="562"/>
    </location>
</feature>
<gene>
    <name evidence="2" type="ORF">ACGFYS_26445</name>
</gene>
<accession>A0ABW7BY84</accession>
<protein>
    <submittedName>
        <fullName evidence="2">Uncharacterized protein</fullName>
    </submittedName>
</protein>